<protein>
    <submittedName>
        <fullName evidence="1">Uncharacterized protein</fullName>
    </submittedName>
</protein>
<dbReference type="VEuPathDB" id="MicrosporidiaDB:HERIO_257"/>
<proteinExistence type="predicted"/>
<accession>A0A1X0QIH6</accession>
<dbReference type="AlphaFoldDB" id="A0A1X0QIH6"/>
<dbReference type="EMBL" id="LTAI01000161">
    <property type="protein sequence ID" value="ORD99569.1"/>
    <property type="molecule type" value="Genomic_DNA"/>
</dbReference>
<sequence>MDVIDFCESNNHDQLKYFLKKFPKETIFSIVIRYYGRMPSDSICKAYEEACKIDKDYVSSIETKYSFINK</sequence>
<evidence type="ECO:0000313" key="1">
    <source>
        <dbReference type="EMBL" id="ORD99569.1"/>
    </source>
</evidence>
<comment type="caution">
    <text evidence="1">The sequence shown here is derived from an EMBL/GenBank/DDBJ whole genome shotgun (WGS) entry which is preliminary data.</text>
</comment>
<organism evidence="1 2">
    <name type="scientific">Hepatospora eriocheir</name>
    <dbReference type="NCBI Taxonomy" id="1081669"/>
    <lineage>
        <taxon>Eukaryota</taxon>
        <taxon>Fungi</taxon>
        <taxon>Fungi incertae sedis</taxon>
        <taxon>Microsporidia</taxon>
        <taxon>Hepatosporidae</taxon>
        <taxon>Hepatospora</taxon>
    </lineage>
</organism>
<gene>
    <name evidence="1" type="ORF">A0H76_625</name>
</gene>
<dbReference type="VEuPathDB" id="MicrosporidiaDB:A0H76_625"/>
<name>A0A1X0QIH6_9MICR</name>
<dbReference type="Proteomes" id="UP000192501">
    <property type="component" value="Unassembled WGS sequence"/>
</dbReference>
<evidence type="ECO:0000313" key="2">
    <source>
        <dbReference type="Proteomes" id="UP000192501"/>
    </source>
</evidence>
<reference evidence="1 2" key="1">
    <citation type="journal article" date="2017" name="Environ. Microbiol.">
        <title>Decay of the glycolytic pathway and adaptation to intranuclear parasitism within Enterocytozoonidae microsporidia.</title>
        <authorList>
            <person name="Wiredu Boakye D."/>
            <person name="Jaroenlak P."/>
            <person name="Prachumwat A."/>
            <person name="Williams T.A."/>
            <person name="Bateman K.S."/>
            <person name="Itsathitphaisarn O."/>
            <person name="Sritunyalucksana K."/>
            <person name="Paszkiewicz K.H."/>
            <person name="Moore K.A."/>
            <person name="Stentiford G.D."/>
            <person name="Williams B.A."/>
        </authorList>
    </citation>
    <scope>NUCLEOTIDE SEQUENCE [LARGE SCALE GENOMIC DNA]</scope>
    <source>
        <strain evidence="2">canceri</strain>
    </source>
</reference>